<dbReference type="Proteomes" id="UP000742460">
    <property type="component" value="Unassembled WGS sequence"/>
</dbReference>
<dbReference type="AlphaFoldDB" id="A0A921SXH4"/>
<evidence type="ECO:0000259" key="3">
    <source>
        <dbReference type="SMART" id="SM00507"/>
    </source>
</evidence>
<reference evidence="4" key="2">
    <citation type="submission" date="2021-09" db="EMBL/GenBank/DDBJ databases">
        <authorList>
            <person name="Gilroy R."/>
        </authorList>
    </citation>
    <scope>NUCLEOTIDE SEQUENCE</scope>
    <source>
        <strain evidence="4">ChiGjej5B5-22894</strain>
    </source>
</reference>
<dbReference type="InterPro" id="IPR003615">
    <property type="entry name" value="HNH_nuc"/>
</dbReference>
<dbReference type="GO" id="GO:0008270">
    <property type="term" value="F:zinc ion binding"/>
    <property type="evidence" value="ECO:0007669"/>
    <property type="project" value="InterPro"/>
</dbReference>
<keyword evidence="4" id="KW-0378">Hydrolase</keyword>
<feature type="compositionally biased region" description="Basic residues" evidence="2">
    <location>
        <begin position="531"/>
        <end position="547"/>
    </location>
</feature>
<comment type="similarity">
    <text evidence="1">Belongs to the Rv1128c/1148c/1588c/1702c/1945/3466 family.</text>
</comment>
<dbReference type="SMART" id="SM00507">
    <property type="entry name" value="HNHc"/>
    <property type="match status" value="1"/>
</dbReference>
<keyword evidence="4" id="KW-0255">Endonuclease</keyword>
<sequence length="556" mass="60679">MFVNAQALDPAPGDPHRALVDAVRTEGPQALAEMVGDGAFALRELALHPQQLFTSDAALAGRYREVVGMIHELRSAMDALEARAVTAFADSLTLEKQAEARAHAAHEEGEVPPTRKLLREAASEASREVSMLIRKSPASAAHSLASQRRLVSDMPEMLTALASAKVTSTVAHATSRSFAPLSPQQRLEADRELAGRLPSLDGAGAQTWDDTTAAVIAAADPDGQERRHQQARRERHVTVRRGQHGMATVTAHVSALNAALIRKRLSHEAERLRAAGDRRGHQAIQADSFVHTLIGREDGMEPTTLDIGVIITDRALFHPRNGDLARIEGYGSVPAEAVREELRGVFRSLLADGAEDAMGPDGPALRATLRRMYSHPRAGELVGVESRARAFPAALARFILWRDQTCRGPYCDAPIRQTDHILPHAAGGQTCLDNGQGLCAHCNDKEQQTRSVRRVGNPAADGHLVEWTSRAGTRRTTRPRALTEPASPRPSNEPPRPSHERHRASHESPGTPTESHSRSETAPRRAEWKRRSLRRRRSARGERRRPRSPGPPDTPA</sequence>
<evidence type="ECO:0000313" key="5">
    <source>
        <dbReference type="Proteomes" id="UP000742460"/>
    </source>
</evidence>
<name>A0A921SXH4_9MICO</name>
<feature type="compositionally biased region" description="Basic and acidic residues" evidence="2">
    <location>
        <begin position="515"/>
        <end position="530"/>
    </location>
</feature>
<keyword evidence="4" id="KW-0540">Nuclease</keyword>
<feature type="region of interest" description="Disordered" evidence="2">
    <location>
        <begin position="447"/>
        <end position="556"/>
    </location>
</feature>
<feature type="compositionally biased region" description="Basic and acidic residues" evidence="2">
    <location>
        <begin position="223"/>
        <end position="232"/>
    </location>
</feature>
<proteinExistence type="inferred from homology"/>
<dbReference type="InterPro" id="IPR003870">
    <property type="entry name" value="DUF222"/>
</dbReference>
<evidence type="ECO:0000256" key="2">
    <source>
        <dbReference type="SAM" id="MobiDB-lite"/>
    </source>
</evidence>
<dbReference type="EMBL" id="DYUE01000160">
    <property type="protein sequence ID" value="HJG91447.1"/>
    <property type="molecule type" value="Genomic_DNA"/>
</dbReference>
<accession>A0A921SXH4</accession>
<dbReference type="Pfam" id="PF01844">
    <property type="entry name" value="HNH"/>
    <property type="match status" value="1"/>
</dbReference>
<dbReference type="GO" id="GO:0003676">
    <property type="term" value="F:nucleic acid binding"/>
    <property type="evidence" value="ECO:0007669"/>
    <property type="project" value="InterPro"/>
</dbReference>
<dbReference type="Pfam" id="PF02720">
    <property type="entry name" value="DUF222"/>
    <property type="match status" value="1"/>
</dbReference>
<protein>
    <submittedName>
        <fullName evidence="4">HNH endonuclease</fullName>
    </submittedName>
</protein>
<evidence type="ECO:0000256" key="1">
    <source>
        <dbReference type="ARBA" id="ARBA00023450"/>
    </source>
</evidence>
<organism evidence="4 5">
    <name type="scientific">Brachybacterium massiliense</name>
    <dbReference type="NCBI Taxonomy" id="1755098"/>
    <lineage>
        <taxon>Bacteria</taxon>
        <taxon>Bacillati</taxon>
        <taxon>Actinomycetota</taxon>
        <taxon>Actinomycetes</taxon>
        <taxon>Micrococcales</taxon>
        <taxon>Dermabacteraceae</taxon>
        <taxon>Brachybacterium</taxon>
    </lineage>
</organism>
<gene>
    <name evidence="4" type="ORF">K8V81_06950</name>
</gene>
<reference evidence="4" key="1">
    <citation type="journal article" date="2021" name="PeerJ">
        <title>Extensive microbial diversity within the chicken gut microbiome revealed by metagenomics and culture.</title>
        <authorList>
            <person name="Gilroy R."/>
            <person name="Ravi A."/>
            <person name="Getino M."/>
            <person name="Pursley I."/>
            <person name="Horton D.L."/>
            <person name="Alikhan N.F."/>
            <person name="Baker D."/>
            <person name="Gharbi K."/>
            <person name="Hall N."/>
            <person name="Watson M."/>
            <person name="Adriaenssens E.M."/>
            <person name="Foster-Nyarko E."/>
            <person name="Jarju S."/>
            <person name="Secka A."/>
            <person name="Antonio M."/>
            <person name="Oren A."/>
            <person name="Chaudhuri R.R."/>
            <person name="La Ragione R."/>
            <person name="Hildebrand F."/>
            <person name="Pallen M.J."/>
        </authorList>
    </citation>
    <scope>NUCLEOTIDE SEQUENCE</scope>
    <source>
        <strain evidence="4">ChiGjej5B5-22894</strain>
    </source>
</reference>
<dbReference type="Gene3D" id="1.10.30.50">
    <property type="match status" value="1"/>
</dbReference>
<dbReference type="InterPro" id="IPR002711">
    <property type="entry name" value="HNH"/>
</dbReference>
<feature type="domain" description="HNH nuclease" evidence="3">
    <location>
        <begin position="394"/>
        <end position="444"/>
    </location>
</feature>
<dbReference type="CDD" id="cd00085">
    <property type="entry name" value="HNHc"/>
    <property type="match status" value="1"/>
</dbReference>
<comment type="caution">
    <text evidence="4">The sequence shown here is derived from an EMBL/GenBank/DDBJ whole genome shotgun (WGS) entry which is preliminary data.</text>
</comment>
<evidence type="ECO:0000313" key="4">
    <source>
        <dbReference type="EMBL" id="HJG91447.1"/>
    </source>
</evidence>
<feature type="region of interest" description="Disordered" evidence="2">
    <location>
        <begin position="220"/>
        <end position="240"/>
    </location>
</feature>
<dbReference type="GO" id="GO:0004519">
    <property type="term" value="F:endonuclease activity"/>
    <property type="evidence" value="ECO:0007669"/>
    <property type="project" value="UniProtKB-KW"/>
</dbReference>